<evidence type="ECO:0000313" key="9">
    <source>
        <dbReference type="Proteomes" id="UP001219355"/>
    </source>
</evidence>
<dbReference type="GO" id="GO:0005634">
    <property type="term" value="C:nucleus"/>
    <property type="evidence" value="ECO:0007669"/>
    <property type="project" value="TreeGrafter"/>
</dbReference>
<name>A0AAF0DMW5_9EURO</name>
<keyword evidence="4" id="KW-0862">Zinc</keyword>
<dbReference type="EMBL" id="CP120631">
    <property type="protein sequence ID" value="WEW61771.1"/>
    <property type="molecule type" value="Genomic_DNA"/>
</dbReference>
<feature type="compositionally biased region" description="Polar residues" evidence="6">
    <location>
        <begin position="149"/>
        <end position="165"/>
    </location>
</feature>
<keyword evidence="9" id="KW-1185">Reference proteome</keyword>
<evidence type="ECO:0000259" key="7">
    <source>
        <dbReference type="PROSITE" id="PS50157"/>
    </source>
</evidence>
<feature type="compositionally biased region" description="Polar residues" evidence="6">
    <location>
        <begin position="38"/>
        <end position="49"/>
    </location>
</feature>
<dbReference type="AlphaFoldDB" id="A0AAF0DMW5"/>
<evidence type="ECO:0000256" key="4">
    <source>
        <dbReference type="ARBA" id="ARBA00022833"/>
    </source>
</evidence>
<evidence type="ECO:0000256" key="1">
    <source>
        <dbReference type="ARBA" id="ARBA00022723"/>
    </source>
</evidence>
<evidence type="ECO:0000256" key="2">
    <source>
        <dbReference type="ARBA" id="ARBA00022737"/>
    </source>
</evidence>
<dbReference type="GO" id="GO:0008270">
    <property type="term" value="F:zinc ion binding"/>
    <property type="evidence" value="ECO:0007669"/>
    <property type="project" value="UniProtKB-KW"/>
</dbReference>
<feature type="region of interest" description="Disordered" evidence="6">
    <location>
        <begin position="123"/>
        <end position="173"/>
    </location>
</feature>
<keyword evidence="2" id="KW-0677">Repeat</keyword>
<dbReference type="PANTHER" id="PTHR24409">
    <property type="entry name" value="ZINC FINGER PROTEIN 142"/>
    <property type="match status" value="1"/>
</dbReference>
<dbReference type="PROSITE" id="PS00028">
    <property type="entry name" value="ZINC_FINGER_C2H2_1"/>
    <property type="match status" value="2"/>
</dbReference>
<dbReference type="GO" id="GO:0000977">
    <property type="term" value="F:RNA polymerase II transcription regulatory region sequence-specific DNA binding"/>
    <property type="evidence" value="ECO:0007669"/>
    <property type="project" value="TreeGrafter"/>
</dbReference>
<feature type="domain" description="C2H2-type" evidence="7">
    <location>
        <begin position="246"/>
        <end position="275"/>
    </location>
</feature>
<evidence type="ECO:0000256" key="5">
    <source>
        <dbReference type="PROSITE-ProRule" id="PRU00042"/>
    </source>
</evidence>
<sequence>MNVEKEQPIVDSAVREDKKQGVRYLSLDKYMQMRKSKNPTANVPGTPVSNHAKRPQVETKIALEDPFDDRWALALSGETSKGFRLSLPGPPLGDLLELSTPSEKESTLSKAIDRFQEAVKERTMRKAPPVENKPNHNQQVRPKRRVAVTATSTGSPCSTKVTPESSEPVRTPNQQLQALPRIAEAQRPLKVESSGIICFECRTSFNNILALHQHQMANDHNYCHWCFAFFIDRAVLQKHNEQVHNFKCAACPMSYISLGDLLAHQKLNNHCYCRPCNSYFQDTMSHTRHTTALHDKSRLGEVDTVAAAFAKVATPALKYKCTAPKCKFSAGNADNLRDHQRREKHNYCEPCNKTFCDAGALKNHKRGGGRHSENIKKKTEK</sequence>
<feature type="domain" description="C2H2-type" evidence="7">
    <location>
        <begin position="346"/>
        <end position="376"/>
    </location>
</feature>
<dbReference type="PROSITE" id="PS50157">
    <property type="entry name" value="ZINC_FINGER_C2H2_2"/>
    <property type="match status" value="2"/>
</dbReference>
<gene>
    <name evidence="8" type="ORF">PRK78_007267</name>
</gene>
<dbReference type="Proteomes" id="UP001219355">
    <property type="component" value="Chromosome 5"/>
</dbReference>
<keyword evidence="1" id="KW-0479">Metal-binding</keyword>
<evidence type="ECO:0000313" key="8">
    <source>
        <dbReference type="EMBL" id="WEW61771.1"/>
    </source>
</evidence>
<evidence type="ECO:0000256" key="6">
    <source>
        <dbReference type="SAM" id="MobiDB-lite"/>
    </source>
</evidence>
<reference evidence="8" key="1">
    <citation type="submission" date="2023-03" db="EMBL/GenBank/DDBJ databases">
        <title>Emydomyces testavorans Genome Sequence.</title>
        <authorList>
            <person name="Hoyer L."/>
        </authorList>
    </citation>
    <scope>NUCLEOTIDE SEQUENCE</scope>
    <source>
        <strain evidence="8">16-2883</strain>
    </source>
</reference>
<dbReference type="PANTHER" id="PTHR24409:SF295">
    <property type="entry name" value="AZ2-RELATED"/>
    <property type="match status" value="1"/>
</dbReference>
<dbReference type="SMART" id="SM00355">
    <property type="entry name" value="ZnF_C2H2"/>
    <property type="match status" value="6"/>
</dbReference>
<feature type="region of interest" description="Disordered" evidence="6">
    <location>
        <begin position="37"/>
        <end position="56"/>
    </location>
</feature>
<protein>
    <recommendedName>
        <fullName evidence="7">C2H2-type domain-containing protein</fullName>
    </recommendedName>
</protein>
<proteinExistence type="predicted"/>
<accession>A0AAF0DMW5</accession>
<dbReference type="GO" id="GO:0000981">
    <property type="term" value="F:DNA-binding transcription factor activity, RNA polymerase II-specific"/>
    <property type="evidence" value="ECO:0007669"/>
    <property type="project" value="TreeGrafter"/>
</dbReference>
<evidence type="ECO:0000256" key="3">
    <source>
        <dbReference type="ARBA" id="ARBA00022771"/>
    </source>
</evidence>
<organism evidence="8 9">
    <name type="scientific">Emydomyces testavorans</name>
    <dbReference type="NCBI Taxonomy" id="2070801"/>
    <lineage>
        <taxon>Eukaryota</taxon>
        <taxon>Fungi</taxon>
        <taxon>Dikarya</taxon>
        <taxon>Ascomycota</taxon>
        <taxon>Pezizomycotina</taxon>
        <taxon>Eurotiomycetes</taxon>
        <taxon>Eurotiomycetidae</taxon>
        <taxon>Onygenales</taxon>
        <taxon>Nannizziopsiaceae</taxon>
        <taxon>Emydomyces</taxon>
    </lineage>
</organism>
<keyword evidence="3 5" id="KW-0863">Zinc-finger</keyword>
<dbReference type="InterPro" id="IPR013087">
    <property type="entry name" value="Znf_C2H2_type"/>
</dbReference>